<proteinExistence type="predicted"/>
<name>A0AAD4HHQ9_9AGAM</name>
<dbReference type="InterPro" id="IPR041078">
    <property type="entry name" value="Plavaka"/>
</dbReference>
<accession>A0AAD4HHQ9</accession>
<dbReference type="RefSeq" id="XP_041222619.1">
    <property type="nucleotide sequence ID" value="XM_041364483.1"/>
</dbReference>
<dbReference type="GeneID" id="64658781"/>
<reference evidence="1" key="1">
    <citation type="journal article" date="2020" name="New Phytol.">
        <title>Comparative genomics reveals dynamic genome evolution in host specialist ectomycorrhizal fungi.</title>
        <authorList>
            <person name="Lofgren L.A."/>
            <person name="Nguyen N.H."/>
            <person name="Vilgalys R."/>
            <person name="Ruytinx J."/>
            <person name="Liao H.L."/>
            <person name="Branco S."/>
            <person name="Kuo A."/>
            <person name="LaButti K."/>
            <person name="Lipzen A."/>
            <person name="Andreopoulos W."/>
            <person name="Pangilinan J."/>
            <person name="Riley R."/>
            <person name="Hundley H."/>
            <person name="Na H."/>
            <person name="Barry K."/>
            <person name="Grigoriev I.V."/>
            <person name="Stajich J.E."/>
            <person name="Kennedy P.G."/>
        </authorList>
    </citation>
    <scope>NUCLEOTIDE SEQUENCE</scope>
    <source>
        <strain evidence="1">FC203</strain>
    </source>
</reference>
<evidence type="ECO:0000313" key="1">
    <source>
        <dbReference type="EMBL" id="KAG1897043.1"/>
    </source>
</evidence>
<dbReference type="EMBL" id="JABBWK010000050">
    <property type="protein sequence ID" value="KAG1897043.1"/>
    <property type="molecule type" value="Genomic_DNA"/>
</dbReference>
<evidence type="ECO:0000313" key="2">
    <source>
        <dbReference type="Proteomes" id="UP001195769"/>
    </source>
</evidence>
<organism evidence="1 2">
    <name type="scientific">Suillus fuscotomentosus</name>
    <dbReference type="NCBI Taxonomy" id="1912939"/>
    <lineage>
        <taxon>Eukaryota</taxon>
        <taxon>Fungi</taxon>
        <taxon>Dikarya</taxon>
        <taxon>Basidiomycota</taxon>
        <taxon>Agaricomycotina</taxon>
        <taxon>Agaricomycetes</taxon>
        <taxon>Agaricomycetidae</taxon>
        <taxon>Boletales</taxon>
        <taxon>Suillineae</taxon>
        <taxon>Suillaceae</taxon>
        <taxon>Suillus</taxon>
    </lineage>
</organism>
<dbReference type="AlphaFoldDB" id="A0AAD4HHQ9"/>
<comment type="caution">
    <text evidence="1">The sequence shown here is derived from an EMBL/GenBank/DDBJ whole genome shotgun (WGS) entry which is preliminary data.</text>
</comment>
<protein>
    <submittedName>
        <fullName evidence="1">Uncharacterized protein</fullName>
    </submittedName>
</protein>
<dbReference type="Pfam" id="PF18759">
    <property type="entry name" value="Plavaka"/>
    <property type="match status" value="2"/>
</dbReference>
<dbReference type="Proteomes" id="UP001195769">
    <property type="component" value="Unassembled WGS sequence"/>
</dbReference>
<keyword evidence="2" id="KW-1185">Reference proteome</keyword>
<gene>
    <name evidence="1" type="ORF">F5891DRAFT_1130084</name>
</gene>
<sequence>MDLELWRRDPVECIHELIGNPAFKDGKVHIYNEMWTCDLWWDMQGKLPPGATIAPMSLPQFHGDKSAWPVYLTIGNIENKGTRSCMRCLLEPLIAAGHVGVDMVCADGRVHRVHPILVAYVADHPEQCLVACMKKSFCPKCRVHRDNRGEPLDSLLRDPDWMMTILEHKRSGRRVAAYTREGLHPVYHPFWADLPHANIFASVMLDILHQLHKGVFHDHLLKWCTDIAGEAQIDERYRTMTNYPGLRYFSKGISLMS</sequence>